<proteinExistence type="predicted"/>
<dbReference type="EMBL" id="CAJVQB010020020">
    <property type="protein sequence ID" value="CAG8793156.1"/>
    <property type="molecule type" value="Genomic_DNA"/>
</dbReference>
<gene>
    <name evidence="1" type="ORF">GMARGA_LOCUS21571</name>
</gene>
<evidence type="ECO:0000313" key="1">
    <source>
        <dbReference type="EMBL" id="CAG8793156.1"/>
    </source>
</evidence>
<sequence length="176" mass="19231">MNKKGKQVIFKKNFSGPTNYELESLFPSIFGFEFGTVFGTNSFEFLSGSVTLNFMMPGPVNSELYSSVDVELPPGHIELPPGSVNPEYTSIFSGLVNSELCGFVDVEWSSDLVPSSSGSLDFELSEIDNNLPSFVSSGPVSNEGSWLDSSIIANINQMIRYDTTELKLQVGDPFND</sequence>
<protein>
    <submittedName>
        <fullName evidence="1">44042_t:CDS:1</fullName>
    </submittedName>
</protein>
<reference evidence="1 2" key="1">
    <citation type="submission" date="2021-06" db="EMBL/GenBank/DDBJ databases">
        <authorList>
            <person name="Kallberg Y."/>
            <person name="Tangrot J."/>
            <person name="Rosling A."/>
        </authorList>
    </citation>
    <scope>NUCLEOTIDE SEQUENCE [LARGE SCALE GENOMIC DNA]</scope>
    <source>
        <strain evidence="1 2">120-4 pot B 10/14</strain>
    </source>
</reference>
<name>A0ABN7VQU7_GIGMA</name>
<evidence type="ECO:0000313" key="2">
    <source>
        <dbReference type="Proteomes" id="UP000789901"/>
    </source>
</evidence>
<keyword evidence="2" id="KW-1185">Reference proteome</keyword>
<accession>A0ABN7VQU7</accession>
<dbReference type="Proteomes" id="UP000789901">
    <property type="component" value="Unassembled WGS sequence"/>
</dbReference>
<comment type="caution">
    <text evidence="1">The sequence shown here is derived from an EMBL/GenBank/DDBJ whole genome shotgun (WGS) entry which is preliminary data.</text>
</comment>
<organism evidence="1 2">
    <name type="scientific">Gigaspora margarita</name>
    <dbReference type="NCBI Taxonomy" id="4874"/>
    <lineage>
        <taxon>Eukaryota</taxon>
        <taxon>Fungi</taxon>
        <taxon>Fungi incertae sedis</taxon>
        <taxon>Mucoromycota</taxon>
        <taxon>Glomeromycotina</taxon>
        <taxon>Glomeromycetes</taxon>
        <taxon>Diversisporales</taxon>
        <taxon>Gigasporaceae</taxon>
        <taxon>Gigaspora</taxon>
    </lineage>
</organism>